<feature type="domain" description="Major facilitator superfamily (MFS) profile" evidence="7">
    <location>
        <begin position="28"/>
        <end position="412"/>
    </location>
</feature>
<feature type="transmembrane region" description="Helical" evidence="6">
    <location>
        <begin position="380"/>
        <end position="403"/>
    </location>
</feature>
<feature type="transmembrane region" description="Helical" evidence="6">
    <location>
        <begin position="295"/>
        <end position="313"/>
    </location>
</feature>
<dbReference type="InterPro" id="IPR020846">
    <property type="entry name" value="MFS_dom"/>
</dbReference>
<dbReference type="Gene3D" id="1.20.1250.20">
    <property type="entry name" value="MFS general substrate transporter like domains"/>
    <property type="match status" value="1"/>
</dbReference>
<feature type="transmembrane region" description="Helical" evidence="6">
    <location>
        <begin position="117"/>
        <end position="139"/>
    </location>
</feature>
<keyword evidence="5 6" id="KW-0472">Membrane</keyword>
<reference evidence="9" key="1">
    <citation type="submission" date="2017-04" db="EMBL/GenBank/DDBJ databases">
        <authorList>
            <person name="Song Y."/>
            <person name="Cho B.-K."/>
        </authorList>
    </citation>
    <scope>NUCLEOTIDE SEQUENCE [LARGE SCALE GENOMIC DNA]</scope>
    <source>
        <strain evidence="9">SL1</strain>
    </source>
</reference>
<proteinExistence type="predicted"/>
<feature type="transmembrane region" description="Helical" evidence="6">
    <location>
        <begin position="21"/>
        <end position="44"/>
    </location>
</feature>
<sequence length="415" mass="46045">MYTILVLKGVNKLHIQSKNSSFVLTRLLTLLMAIACGLAVANLYYIQPLESQIADTFHITQNMAGIAATLTQIGYAFGLLLLVPLGDMAERKSMILRILLLVDISLLMAAWSPFYVLLLIVMFAVGFTTIVPQLIIPYAAHLANQEEQGKIIGNLMSGLLMGILLSRTLSGLIGSAFNWRIVYLLAAILMSILAIIIKYFFPKSQPTSKISYSELMKSIPKQIKKERTLRESAINGFFMFGAFSAFWTSLIFLLETPFYNMGTREAGLFGLAGIAGAIAAPLIGKMADKKSPRFIVGIGVLLSTLAYLCFWFLGLHLWGLIVGIIILDLGNQFGQVSNMARVQSLSDSMRSRNGTVFMFFYFIGGACGSFFGTLCWQNFGWKGVCTVGIISMFMAITSHFIIYRLHFIKKRKQNY</sequence>
<dbReference type="GO" id="GO:0005886">
    <property type="term" value="C:plasma membrane"/>
    <property type="evidence" value="ECO:0007669"/>
    <property type="project" value="UniProtKB-SubCell"/>
</dbReference>
<feature type="transmembrane region" description="Helical" evidence="6">
    <location>
        <begin position="319"/>
        <end position="336"/>
    </location>
</feature>
<dbReference type="AlphaFoldDB" id="A0A2U8DTC4"/>
<evidence type="ECO:0000256" key="5">
    <source>
        <dbReference type="ARBA" id="ARBA00023136"/>
    </source>
</evidence>
<accession>A0A2U8DTC4</accession>
<evidence type="ECO:0000256" key="3">
    <source>
        <dbReference type="ARBA" id="ARBA00022692"/>
    </source>
</evidence>
<protein>
    <submittedName>
        <fullName evidence="8">MFS transporter</fullName>
    </submittedName>
</protein>
<dbReference type="OrthoDB" id="9815356at2"/>
<comment type="subcellular location">
    <subcellularLocation>
        <location evidence="1">Cell membrane</location>
        <topology evidence="1">Multi-pass membrane protein</topology>
    </subcellularLocation>
</comment>
<dbReference type="CDD" id="cd17324">
    <property type="entry name" value="MFS_NepI_like"/>
    <property type="match status" value="1"/>
</dbReference>
<feature type="transmembrane region" description="Helical" evidence="6">
    <location>
        <begin position="266"/>
        <end position="283"/>
    </location>
</feature>
<keyword evidence="9" id="KW-1185">Reference proteome</keyword>
<dbReference type="SUPFAM" id="SSF103473">
    <property type="entry name" value="MFS general substrate transporter"/>
    <property type="match status" value="1"/>
</dbReference>
<dbReference type="PANTHER" id="PTHR42910:SF1">
    <property type="entry name" value="MAJOR FACILITATOR SUPERFAMILY (MFS) PROFILE DOMAIN-CONTAINING PROTEIN"/>
    <property type="match status" value="1"/>
</dbReference>
<dbReference type="InterPro" id="IPR036259">
    <property type="entry name" value="MFS_trans_sf"/>
</dbReference>
<evidence type="ECO:0000256" key="2">
    <source>
        <dbReference type="ARBA" id="ARBA00022448"/>
    </source>
</evidence>
<feature type="transmembrane region" description="Helical" evidence="6">
    <location>
        <begin position="94"/>
        <end position="111"/>
    </location>
</feature>
<gene>
    <name evidence="8" type="ORF">B9W14_15680</name>
</gene>
<dbReference type="KEGG" id="cdrk:B9W14_15680"/>
<feature type="transmembrane region" description="Helical" evidence="6">
    <location>
        <begin position="233"/>
        <end position="254"/>
    </location>
</feature>
<dbReference type="Proteomes" id="UP000244910">
    <property type="component" value="Chromosome"/>
</dbReference>
<keyword evidence="3 6" id="KW-0812">Transmembrane</keyword>
<feature type="transmembrane region" description="Helical" evidence="6">
    <location>
        <begin position="356"/>
        <end position="374"/>
    </location>
</feature>
<dbReference type="PANTHER" id="PTHR42910">
    <property type="entry name" value="TRANSPORTER SCO4007-RELATED"/>
    <property type="match status" value="1"/>
</dbReference>
<evidence type="ECO:0000313" key="9">
    <source>
        <dbReference type="Proteomes" id="UP000244910"/>
    </source>
</evidence>
<evidence type="ECO:0000256" key="1">
    <source>
        <dbReference type="ARBA" id="ARBA00004651"/>
    </source>
</evidence>
<evidence type="ECO:0000259" key="7">
    <source>
        <dbReference type="PROSITE" id="PS50850"/>
    </source>
</evidence>
<evidence type="ECO:0000256" key="4">
    <source>
        <dbReference type="ARBA" id="ARBA00022989"/>
    </source>
</evidence>
<name>A0A2U8DTC4_9CLOT</name>
<feature type="transmembrane region" description="Helical" evidence="6">
    <location>
        <begin position="181"/>
        <end position="201"/>
    </location>
</feature>
<dbReference type="PROSITE" id="PS50850">
    <property type="entry name" value="MFS"/>
    <property type="match status" value="1"/>
</dbReference>
<keyword evidence="2" id="KW-0813">Transport</keyword>
<feature type="transmembrane region" description="Helical" evidence="6">
    <location>
        <begin position="64"/>
        <end position="82"/>
    </location>
</feature>
<evidence type="ECO:0000256" key="6">
    <source>
        <dbReference type="SAM" id="Phobius"/>
    </source>
</evidence>
<keyword evidence="4 6" id="KW-1133">Transmembrane helix</keyword>
<dbReference type="EMBL" id="CP020953">
    <property type="protein sequence ID" value="AWI05879.1"/>
    <property type="molecule type" value="Genomic_DNA"/>
</dbReference>
<dbReference type="InterPro" id="IPR011701">
    <property type="entry name" value="MFS"/>
</dbReference>
<dbReference type="GO" id="GO:0022857">
    <property type="term" value="F:transmembrane transporter activity"/>
    <property type="evidence" value="ECO:0007669"/>
    <property type="project" value="InterPro"/>
</dbReference>
<dbReference type="Pfam" id="PF07690">
    <property type="entry name" value="MFS_1"/>
    <property type="match status" value="1"/>
</dbReference>
<organism evidence="8 9">
    <name type="scientific">Clostridium drakei</name>
    <dbReference type="NCBI Taxonomy" id="332101"/>
    <lineage>
        <taxon>Bacteria</taxon>
        <taxon>Bacillati</taxon>
        <taxon>Bacillota</taxon>
        <taxon>Clostridia</taxon>
        <taxon>Eubacteriales</taxon>
        <taxon>Clostridiaceae</taxon>
        <taxon>Clostridium</taxon>
    </lineage>
</organism>
<evidence type="ECO:0000313" key="8">
    <source>
        <dbReference type="EMBL" id="AWI05879.1"/>
    </source>
</evidence>
<feature type="transmembrane region" description="Helical" evidence="6">
    <location>
        <begin position="151"/>
        <end position="169"/>
    </location>
</feature>